<dbReference type="PANTHER" id="PTHR46986:SF1">
    <property type="entry name" value="ENDORIBONUCLEASE YBEY, CHLOROPLASTIC"/>
    <property type="match status" value="1"/>
</dbReference>
<evidence type="ECO:0000256" key="8">
    <source>
        <dbReference type="ARBA" id="ARBA00022833"/>
    </source>
</evidence>
<dbReference type="RefSeq" id="WP_006598889.1">
    <property type="nucleotide sequence ID" value="NZ_GL622359.1"/>
</dbReference>
<proteinExistence type="inferred from homology"/>
<keyword evidence="9" id="KW-0963">Cytoplasm</keyword>
<dbReference type="Gene3D" id="3.40.390.30">
    <property type="entry name" value="Metalloproteases ('zincins'), catalytic domain"/>
    <property type="match status" value="1"/>
</dbReference>
<dbReference type="GO" id="GO:0006364">
    <property type="term" value="P:rRNA processing"/>
    <property type="evidence" value="ECO:0007669"/>
    <property type="project" value="UniProtKB-UniRule"/>
</dbReference>
<gene>
    <name evidence="9 10" type="primary">ybeY</name>
    <name evidence="10" type="ORF">HMP0721_1467</name>
</gene>
<accession>E6MHI2</accession>
<evidence type="ECO:0000313" key="11">
    <source>
        <dbReference type="Proteomes" id="UP000004754"/>
    </source>
</evidence>
<keyword evidence="11" id="KW-1185">Reference proteome</keyword>
<feature type="binding site" evidence="9">
    <location>
        <position position="130"/>
    </location>
    <ligand>
        <name>Zn(2+)</name>
        <dbReference type="ChEBI" id="CHEBI:29105"/>
        <note>catalytic</note>
    </ligand>
</feature>
<dbReference type="NCBIfam" id="TIGR00043">
    <property type="entry name" value="rRNA maturation RNase YbeY"/>
    <property type="match status" value="1"/>
</dbReference>
<dbReference type="HAMAP" id="MF_00009">
    <property type="entry name" value="Endoribonucl_YbeY"/>
    <property type="match status" value="1"/>
</dbReference>
<dbReference type="GO" id="GO:0005737">
    <property type="term" value="C:cytoplasm"/>
    <property type="evidence" value="ECO:0007669"/>
    <property type="project" value="UniProtKB-SubCell"/>
</dbReference>
<dbReference type="GO" id="GO:0004222">
    <property type="term" value="F:metalloendopeptidase activity"/>
    <property type="evidence" value="ECO:0007669"/>
    <property type="project" value="InterPro"/>
</dbReference>
<evidence type="ECO:0000313" key="10">
    <source>
        <dbReference type="EMBL" id="EFV01413.1"/>
    </source>
</evidence>
<keyword evidence="6 9" id="KW-0255">Endonuclease</keyword>
<protein>
    <recommendedName>
        <fullName evidence="9">Endoribonuclease YbeY</fullName>
        <ecNumber evidence="9">3.1.-.-</ecNumber>
    </recommendedName>
</protein>
<evidence type="ECO:0000256" key="9">
    <source>
        <dbReference type="HAMAP-Rule" id="MF_00009"/>
    </source>
</evidence>
<keyword evidence="3 9" id="KW-0698">rRNA processing</keyword>
<evidence type="ECO:0000256" key="2">
    <source>
        <dbReference type="ARBA" id="ARBA00022517"/>
    </source>
</evidence>
<dbReference type="Pfam" id="PF02130">
    <property type="entry name" value="YbeY"/>
    <property type="match status" value="1"/>
</dbReference>
<organism evidence="10 11">
    <name type="scientific">Pseudoramibacter alactolyticus ATCC 23263</name>
    <dbReference type="NCBI Taxonomy" id="887929"/>
    <lineage>
        <taxon>Bacteria</taxon>
        <taxon>Bacillati</taxon>
        <taxon>Bacillota</taxon>
        <taxon>Clostridia</taxon>
        <taxon>Eubacteriales</taxon>
        <taxon>Eubacteriaceae</taxon>
        <taxon>Pseudoramibacter</taxon>
    </lineage>
</organism>
<dbReference type="EMBL" id="AEQN01000019">
    <property type="protein sequence ID" value="EFV01413.1"/>
    <property type="molecule type" value="Genomic_DNA"/>
</dbReference>
<keyword evidence="8 9" id="KW-0862">Zinc</keyword>
<evidence type="ECO:0000256" key="5">
    <source>
        <dbReference type="ARBA" id="ARBA00022723"/>
    </source>
</evidence>
<reference evidence="10 11" key="1">
    <citation type="submission" date="2010-12" db="EMBL/GenBank/DDBJ databases">
        <authorList>
            <person name="Muzny D."/>
            <person name="Qin X."/>
            <person name="Deng J."/>
            <person name="Jiang H."/>
            <person name="Liu Y."/>
            <person name="Qu J."/>
            <person name="Song X.-Z."/>
            <person name="Zhang L."/>
            <person name="Thornton R."/>
            <person name="Coyle M."/>
            <person name="Francisco L."/>
            <person name="Jackson L."/>
            <person name="Javaid M."/>
            <person name="Korchina V."/>
            <person name="Kovar C."/>
            <person name="Mata R."/>
            <person name="Mathew T."/>
            <person name="Ngo R."/>
            <person name="Nguyen L."/>
            <person name="Nguyen N."/>
            <person name="Okwuonu G."/>
            <person name="Ongeri F."/>
            <person name="Pham C."/>
            <person name="Simmons D."/>
            <person name="Wilczek-Boney K."/>
            <person name="Hale W."/>
            <person name="Jakkamsetti A."/>
            <person name="Pham P."/>
            <person name="Ruth R."/>
            <person name="San Lucas F."/>
            <person name="Warren J."/>
            <person name="Zhang J."/>
            <person name="Zhao Z."/>
            <person name="Zhou C."/>
            <person name="Zhu D."/>
            <person name="Lee S."/>
            <person name="Bess C."/>
            <person name="Blankenburg K."/>
            <person name="Forbes L."/>
            <person name="Fu Q."/>
            <person name="Gubbala S."/>
            <person name="Hirani K."/>
            <person name="Jayaseelan J.C."/>
            <person name="Lara F."/>
            <person name="Munidasa M."/>
            <person name="Palculict T."/>
            <person name="Patil S."/>
            <person name="Pu L.-L."/>
            <person name="Saada N."/>
            <person name="Tang L."/>
            <person name="Weissenberger G."/>
            <person name="Zhu Y."/>
            <person name="Hemphill L."/>
            <person name="Shang Y."/>
            <person name="Youmans B."/>
            <person name="Ayvaz T."/>
            <person name="Ross M."/>
            <person name="Santibanez J."/>
            <person name="Aqrawi P."/>
            <person name="Gross S."/>
            <person name="Joshi V."/>
            <person name="Fowler G."/>
            <person name="Nazareth L."/>
            <person name="Reid J."/>
            <person name="Worley K."/>
            <person name="Petrosino J."/>
            <person name="Highlander S."/>
            <person name="Gibbs R."/>
        </authorList>
    </citation>
    <scope>NUCLEOTIDE SEQUENCE [LARGE SCALE GENOMIC DNA]</scope>
    <source>
        <strain evidence="10 11">ATCC 23263</strain>
    </source>
</reference>
<dbReference type="Proteomes" id="UP000004754">
    <property type="component" value="Unassembled WGS sequence"/>
</dbReference>
<evidence type="ECO:0000256" key="3">
    <source>
        <dbReference type="ARBA" id="ARBA00022552"/>
    </source>
</evidence>
<keyword evidence="7 9" id="KW-0378">Hydrolase</keyword>
<evidence type="ECO:0000256" key="1">
    <source>
        <dbReference type="ARBA" id="ARBA00010875"/>
    </source>
</evidence>
<comment type="subcellular location">
    <subcellularLocation>
        <location evidence="9">Cytoplasm</location>
    </subcellularLocation>
</comment>
<dbReference type="InterPro" id="IPR020549">
    <property type="entry name" value="YbeY_CS"/>
</dbReference>
<keyword evidence="5 9" id="KW-0479">Metal-binding</keyword>
<name>E6MHI2_9FIRM</name>
<feature type="binding site" evidence="9">
    <location>
        <position position="136"/>
    </location>
    <ligand>
        <name>Zn(2+)</name>
        <dbReference type="ChEBI" id="CHEBI:29105"/>
        <note>catalytic</note>
    </ligand>
</feature>
<comment type="caution">
    <text evidence="10">The sequence shown here is derived from an EMBL/GenBank/DDBJ whole genome shotgun (WGS) entry which is preliminary data.</text>
</comment>
<dbReference type="GO" id="GO:0008270">
    <property type="term" value="F:zinc ion binding"/>
    <property type="evidence" value="ECO:0007669"/>
    <property type="project" value="UniProtKB-UniRule"/>
</dbReference>
<dbReference type="InterPro" id="IPR023091">
    <property type="entry name" value="MetalPrtase_cat_dom_sf_prd"/>
</dbReference>
<dbReference type="OrthoDB" id="9807740at2"/>
<evidence type="ECO:0000256" key="6">
    <source>
        <dbReference type="ARBA" id="ARBA00022759"/>
    </source>
</evidence>
<comment type="function">
    <text evidence="9">Single strand-specific metallo-endoribonuclease involved in late-stage 70S ribosome quality control and in maturation of the 3' terminus of the 16S rRNA.</text>
</comment>
<comment type="similarity">
    <text evidence="1 9">Belongs to the endoribonuclease YbeY family.</text>
</comment>
<dbReference type="eggNOG" id="COG0319">
    <property type="taxonomic scope" value="Bacteria"/>
</dbReference>
<dbReference type="EC" id="3.1.-.-" evidence="9"/>
<dbReference type="SUPFAM" id="SSF55486">
    <property type="entry name" value="Metalloproteases ('zincins'), catalytic domain"/>
    <property type="match status" value="1"/>
</dbReference>
<evidence type="ECO:0000256" key="7">
    <source>
        <dbReference type="ARBA" id="ARBA00022801"/>
    </source>
</evidence>
<dbReference type="HOGENOM" id="CLU_106710_3_0_9"/>
<evidence type="ECO:0000256" key="4">
    <source>
        <dbReference type="ARBA" id="ARBA00022722"/>
    </source>
</evidence>
<dbReference type="PANTHER" id="PTHR46986">
    <property type="entry name" value="ENDORIBONUCLEASE YBEY, CHLOROPLASTIC"/>
    <property type="match status" value="1"/>
</dbReference>
<dbReference type="GO" id="GO:0004521">
    <property type="term" value="F:RNA endonuclease activity"/>
    <property type="evidence" value="ECO:0007669"/>
    <property type="project" value="UniProtKB-UniRule"/>
</dbReference>
<dbReference type="PROSITE" id="PS01306">
    <property type="entry name" value="UPF0054"/>
    <property type="match status" value="1"/>
</dbReference>
<dbReference type="AlphaFoldDB" id="E6MHI2"/>
<comment type="cofactor">
    <cofactor evidence="9">
        <name>Zn(2+)</name>
        <dbReference type="ChEBI" id="CHEBI:29105"/>
    </cofactor>
    <text evidence="9">Binds 1 zinc ion.</text>
</comment>
<keyword evidence="4 9" id="KW-0540">Nuclease</keyword>
<feature type="binding site" evidence="9">
    <location>
        <position position="126"/>
    </location>
    <ligand>
        <name>Zn(2+)</name>
        <dbReference type="ChEBI" id="CHEBI:29105"/>
        <note>catalytic</note>
    </ligand>
</feature>
<dbReference type="InterPro" id="IPR002036">
    <property type="entry name" value="YbeY"/>
</dbReference>
<sequence length="156" mass="17573">MLTIQFENQTDEVLSEALWAKMQTCIRKTLASENVLVDKLILEVSLTLVSPETIRMLNANYRGIDRVTDVLSFPMLVFPEGMAALTAPSDLPILLGDIVLNPRRAAEQGETYGTGFEREMCYLTVHSVLHLLGYDHMDPDDKQAMRAREKAIMDDD</sequence>
<keyword evidence="2 9" id="KW-0690">Ribosome biogenesis</keyword>
<dbReference type="STRING" id="887929.HMP0721_1467"/>